<reference evidence="3 4" key="1">
    <citation type="journal article" date="2022" name="G3 (Bethesda)">
        <title>Whole-genome sequence and methylome profiling of the almond [Prunus dulcis (Mill.) D.A. Webb] cultivar 'Nonpareil'.</title>
        <authorList>
            <person name="D'Amico-Willman K.M."/>
            <person name="Ouma W.Z."/>
            <person name="Meulia T."/>
            <person name="Sideli G.M."/>
            <person name="Gradziel T.M."/>
            <person name="Fresnedo-Ramirez J."/>
        </authorList>
    </citation>
    <scope>NUCLEOTIDE SEQUENCE [LARGE SCALE GENOMIC DNA]</scope>
    <source>
        <strain evidence="3">Clone GOH B32 T37-40</strain>
    </source>
</reference>
<protein>
    <recommendedName>
        <fullName evidence="5">Reverse transcriptase Ty1/copia-type domain-containing protein</fullName>
    </recommendedName>
</protein>
<evidence type="ECO:0000313" key="4">
    <source>
        <dbReference type="Proteomes" id="UP001054821"/>
    </source>
</evidence>
<comment type="caution">
    <text evidence="3">The sequence shown here is derived from an EMBL/GenBank/DDBJ whole genome shotgun (WGS) entry which is preliminary data.</text>
</comment>
<keyword evidence="4" id="KW-1185">Reference proteome</keyword>
<dbReference type="Proteomes" id="UP001054821">
    <property type="component" value="Chromosome 1"/>
</dbReference>
<evidence type="ECO:0000259" key="1">
    <source>
        <dbReference type="Pfam" id="PF07727"/>
    </source>
</evidence>
<dbReference type="EMBL" id="JAJFAZ020000001">
    <property type="protein sequence ID" value="KAI5351652.1"/>
    <property type="molecule type" value="Genomic_DNA"/>
</dbReference>
<sequence>MKANCDDLKELQIVEKILRTLTDRCSHHMCGHKDLFSYLNESIQSVISFDDQTKIPAKGKGRITIKLRDGSSNSISDVYYVPGTYNDASDEEIENFALYANCDPLSFKEACEHEHWIKAIDEEIHAIEKNETWELSSFPEGKTPTGVKWVYKTKYKPNGDVDRFKRLVAKGYKQKPGIDYFEVFALVARLDTIANIFTKGLKTDVFVKLKKMMGMMNYDELGLREAIGS</sequence>
<evidence type="ECO:0000259" key="2">
    <source>
        <dbReference type="Pfam" id="PF22936"/>
    </source>
</evidence>
<feature type="domain" description="Retrovirus-related Pol polyprotein from transposon TNT 1-94-like beta-barrel" evidence="2">
    <location>
        <begin position="25"/>
        <end position="83"/>
    </location>
</feature>
<name>A0AAD4ZP05_PRUDU</name>
<evidence type="ECO:0008006" key="5">
    <source>
        <dbReference type="Google" id="ProtNLM"/>
    </source>
</evidence>
<proteinExistence type="predicted"/>
<organism evidence="3 4">
    <name type="scientific">Prunus dulcis</name>
    <name type="common">Almond</name>
    <name type="synonym">Amygdalus dulcis</name>
    <dbReference type="NCBI Taxonomy" id="3755"/>
    <lineage>
        <taxon>Eukaryota</taxon>
        <taxon>Viridiplantae</taxon>
        <taxon>Streptophyta</taxon>
        <taxon>Embryophyta</taxon>
        <taxon>Tracheophyta</taxon>
        <taxon>Spermatophyta</taxon>
        <taxon>Magnoliopsida</taxon>
        <taxon>eudicotyledons</taxon>
        <taxon>Gunneridae</taxon>
        <taxon>Pentapetalae</taxon>
        <taxon>rosids</taxon>
        <taxon>fabids</taxon>
        <taxon>Rosales</taxon>
        <taxon>Rosaceae</taxon>
        <taxon>Amygdaloideae</taxon>
        <taxon>Amygdaleae</taxon>
        <taxon>Prunus</taxon>
    </lineage>
</organism>
<dbReference type="Pfam" id="PF07727">
    <property type="entry name" value="RVT_2"/>
    <property type="match status" value="1"/>
</dbReference>
<evidence type="ECO:0000313" key="3">
    <source>
        <dbReference type="EMBL" id="KAI5351652.1"/>
    </source>
</evidence>
<gene>
    <name evidence="3" type="ORF">L3X38_004543</name>
</gene>
<dbReference type="InterPro" id="IPR013103">
    <property type="entry name" value="RVT_2"/>
</dbReference>
<feature type="domain" description="Reverse transcriptase Ty1/copia-type" evidence="1">
    <location>
        <begin position="130"/>
        <end position="194"/>
    </location>
</feature>
<dbReference type="InterPro" id="IPR054722">
    <property type="entry name" value="PolX-like_BBD"/>
</dbReference>
<dbReference type="Pfam" id="PF22936">
    <property type="entry name" value="Pol_BBD"/>
    <property type="match status" value="1"/>
</dbReference>
<dbReference type="AlphaFoldDB" id="A0AAD4ZP05"/>
<accession>A0AAD4ZP05</accession>